<keyword evidence="9 16" id="KW-0311">Gluconate utilization</keyword>
<dbReference type="InterPro" id="IPR006115">
    <property type="entry name" value="6PGDH_NADP-bd"/>
</dbReference>
<dbReference type="InterPro" id="IPR013328">
    <property type="entry name" value="6PGD_dom2"/>
</dbReference>
<keyword evidence="7 12" id="KW-0521">NADP</keyword>
<feature type="binding site" evidence="14">
    <location>
        <position position="445"/>
    </location>
    <ligand>
        <name>substrate</name>
        <note>ligand shared between dimeric partners</note>
    </ligand>
</feature>
<dbReference type="InterPro" id="IPR006184">
    <property type="entry name" value="6PGdom_BS"/>
</dbReference>
<dbReference type="PRINTS" id="PR00076">
    <property type="entry name" value="6PGDHDRGNASE"/>
</dbReference>
<feature type="binding site" description="in other chain" evidence="14">
    <location>
        <position position="102"/>
    </location>
    <ligand>
        <name>substrate</name>
        <note>ligand shared between dimeric partners</note>
    </ligand>
</feature>
<comment type="caution">
    <text evidence="18">The sequence shown here is derived from an EMBL/GenBank/DDBJ whole genome shotgun (WGS) entry which is preliminary data.</text>
</comment>
<dbReference type="PANTHER" id="PTHR11811">
    <property type="entry name" value="6-PHOSPHOGLUCONATE DEHYDROGENASE"/>
    <property type="match status" value="1"/>
</dbReference>
<dbReference type="Pfam" id="PF00393">
    <property type="entry name" value="6PGD"/>
    <property type="match status" value="1"/>
</dbReference>
<dbReference type="NCBIfam" id="NF006765">
    <property type="entry name" value="PRK09287.1"/>
    <property type="match status" value="1"/>
</dbReference>
<evidence type="ECO:0000256" key="13">
    <source>
        <dbReference type="PIRSR" id="PIRSR000109-1"/>
    </source>
</evidence>
<evidence type="ECO:0000256" key="8">
    <source>
        <dbReference type="ARBA" id="ARBA00023002"/>
    </source>
</evidence>
<dbReference type="Pfam" id="PF03446">
    <property type="entry name" value="NAD_binding_2"/>
    <property type="match status" value="1"/>
</dbReference>
<feature type="binding site" description="in other chain" evidence="14">
    <location>
        <position position="191"/>
    </location>
    <ligand>
        <name>substrate</name>
        <note>ligand shared between dimeric partners</note>
    </ligand>
</feature>
<dbReference type="UniPathway" id="UPA00115">
    <property type="reaction ID" value="UER00410"/>
</dbReference>
<evidence type="ECO:0000256" key="4">
    <source>
        <dbReference type="ARBA" id="ARBA00011738"/>
    </source>
</evidence>
<feature type="binding site" description="in other chain" evidence="14">
    <location>
        <begin position="128"/>
        <end position="130"/>
    </location>
    <ligand>
        <name>substrate</name>
        <note>ligand shared between dimeric partners</note>
    </ligand>
</feature>
<evidence type="ECO:0000256" key="5">
    <source>
        <dbReference type="ARBA" id="ARBA00013011"/>
    </source>
</evidence>
<evidence type="ECO:0000256" key="12">
    <source>
        <dbReference type="PIRNR" id="PIRNR000109"/>
    </source>
</evidence>
<dbReference type="InterPro" id="IPR036291">
    <property type="entry name" value="NAD(P)-bd_dom_sf"/>
</dbReference>
<accession>A0A853R743</accession>
<evidence type="ECO:0000256" key="11">
    <source>
        <dbReference type="ARBA" id="ARBA00048640"/>
    </source>
</evidence>
<dbReference type="SMART" id="SM01350">
    <property type="entry name" value="6PGD"/>
    <property type="match status" value="1"/>
</dbReference>
<feature type="domain" description="6-phosphogluconate dehydrogenase C-terminal" evidence="17">
    <location>
        <begin position="179"/>
        <end position="469"/>
    </location>
</feature>
<evidence type="ECO:0000259" key="17">
    <source>
        <dbReference type="SMART" id="SM01350"/>
    </source>
</evidence>
<keyword evidence="10 12" id="KW-0570">Pentose shunt</keyword>
<dbReference type="Gene3D" id="1.10.1040.10">
    <property type="entry name" value="N-(1-d-carboxylethyl)-l-norvaline Dehydrogenase, domain 2"/>
    <property type="match status" value="1"/>
</dbReference>
<evidence type="ECO:0000256" key="1">
    <source>
        <dbReference type="ARBA" id="ARBA00002526"/>
    </source>
</evidence>
<feature type="binding site" evidence="15">
    <location>
        <begin position="32"/>
        <end position="34"/>
    </location>
    <ligand>
        <name>NADP(+)</name>
        <dbReference type="ChEBI" id="CHEBI:58349"/>
    </ligand>
</feature>
<feature type="binding site" evidence="14">
    <location>
        <position position="451"/>
    </location>
    <ligand>
        <name>substrate</name>
        <note>ligand shared between dimeric partners</note>
    </ligand>
</feature>
<dbReference type="AlphaFoldDB" id="A0A853R743"/>
<dbReference type="GO" id="GO:0004616">
    <property type="term" value="F:phosphogluconate dehydrogenase (decarboxylating) activity"/>
    <property type="evidence" value="ECO:0007669"/>
    <property type="project" value="UniProtKB-EC"/>
</dbReference>
<evidence type="ECO:0000256" key="10">
    <source>
        <dbReference type="ARBA" id="ARBA00023126"/>
    </source>
</evidence>
<dbReference type="PROSITE" id="PS00461">
    <property type="entry name" value="6PGD"/>
    <property type="match status" value="1"/>
</dbReference>
<dbReference type="GeneID" id="83858785"/>
<dbReference type="GO" id="GO:0006098">
    <property type="term" value="P:pentose-phosphate shunt"/>
    <property type="evidence" value="ECO:0007669"/>
    <property type="project" value="UniProtKB-UniPathway"/>
</dbReference>
<dbReference type="EC" id="1.1.1.44" evidence="5 12"/>
<evidence type="ECO:0000256" key="15">
    <source>
        <dbReference type="PIRSR" id="PIRSR000109-3"/>
    </source>
</evidence>
<evidence type="ECO:0000313" key="19">
    <source>
        <dbReference type="Proteomes" id="UP000094808"/>
    </source>
</evidence>
<name>A0A853R743_9VIBR</name>
<dbReference type="Gene3D" id="1.20.5.320">
    <property type="entry name" value="6-Phosphogluconate Dehydrogenase, domain 3"/>
    <property type="match status" value="1"/>
</dbReference>
<dbReference type="InterPro" id="IPR006113">
    <property type="entry name" value="6PGDH_Gnd/GntZ"/>
</dbReference>
<protein>
    <recommendedName>
        <fullName evidence="6 12">6-phosphogluconate dehydrogenase, decarboxylating</fullName>
        <ecNumber evidence="5 12">1.1.1.44</ecNumber>
    </recommendedName>
</protein>
<evidence type="ECO:0000256" key="3">
    <source>
        <dbReference type="ARBA" id="ARBA00008419"/>
    </source>
</evidence>
<proteinExistence type="inferred from homology"/>
<comment type="similarity">
    <text evidence="3 12 16">Belongs to the 6-phosphogluconate dehydrogenase family.</text>
</comment>
<evidence type="ECO:0000256" key="9">
    <source>
        <dbReference type="ARBA" id="ARBA00023064"/>
    </source>
</evidence>
<evidence type="ECO:0000256" key="2">
    <source>
        <dbReference type="ARBA" id="ARBA00004874"/>
    </source>
</evidence>
<dbReference type="InterPro" id="IPR006114">
    <property type="entry name" value="6PGDH_C"/>
</dbReference>
<comment type="subunit">
    <text evidence="4 12">Homodimer.</text>
</comment>
<feature type="binding site" description="in other chain" evidence="14">
    <location>
        <position position="260"/>
    </location>
    <ligand>
        <name>substrate</name>
        <note>ligand shared between dimeric partners</note>
    </ligand>
</feature>
<feature type="binding site" evidence="15">
    <location>
        <begin position="9"/>
        <end position="14"/>
    </location>
    <ligand>
        <name>NADP(+)</name>
        <dbReference type="ChEBI" id="CHEBI:58349"/>
    </ligand>
</feature>
<sequence length="482" mass="52592">MKGDIGVIGLAVMGQNLILNMNDHGFKVVAHNRTAAKVDEFLAGPAKDTNIVGAYSLQELVDKLATPRKVMLMVRAGQVVDDFIDQLVPLLDKGDIIIDGGNTNFPDTNRRVAALREKGIHFIGTGVSGGEEGARFGPSIMPGGAPEAWEAVKPIFQGISAKTEAGEPCCDWVGNDGAGHFVKMVHNGIEYGDMQLITEAYQFMKDGLGLNHDEMQKVFADWNKTELDSYLVEITADILGYKDEDGEALVEKILDTAGQKGTGKWTGINALDMGIPLTLITESVFSRCLSALKDQRVAAEALFGKSNMQIEGDKQEWVDALRQALLASKIISYAQGFMLMRQASNENGWNLNYGNVALMWRGGCIIRSAFLSNIRDAFEANPEIAFLGSDAYFKGILDNCLAAWRKVAAKSMEVGIPMPCMTSALTFLDGYTTARLPANLLQAQRDYFGAHTYERTDRPRGEFFHTNWTGTGGNTASTTYDV</sequence>
<dbReference type="SUPFAM" id="SSF48179">
    <property type="entry name" value="6-phosphogluconate dehydrogenase C-terminal domain-like"/>
    <property type="match status" value="1"/>
</dbReference>
<dbReference type="NCBIfam" id="TIGR00873">
    <property type="entry name" value="gnd"/>
    <property type="match status" value="1"/>
</dbReference>
<reference evidence="18 19" key="1">
    <citation type="journal article" date="2012" name="Science">
        <title>Ecological populations of bacteria act as socially cohesive units of antibiotic production and resistance.</title>
        <authorList>
            <person name="Cordero O.X."/>
            <person name="Wildschutte H."/>
            <person name="Kirkup B."/>
            <person name="Proehl S."/>
            <person name="Ngo L."/>
            <person name="Hussain F."/>
            <person name="Le Roux F."/>
            <person name="Mincer T."/>
            <person name="Polz M.F."/>
        </authorList>
    </citation>
    <scope>NUCLEOTIDE SEQUENCE [LARGE SCALE GENOMIC DNA]</scope>
    <source>
        <strain evidence="18 19">FS-238</strain>
    </source>
</reference>
<comment type="function">
    <text evidence="1 12">Catalyzes the oxidative decarboxylation of 6-phosphogluconate to ribulose 5-phosphate and CO(2), with concomitant reduction of NADP to NADPH.</text>
</comment>
<feature type="active site" description="Proton donor" evidence="13">
    <location>
        <position position="190"/>
    </location>
</feature>
<feature type="active site" description="Proton acceptor" evidence="13">
    <location>
        <position position="183"/>
    </location>
</feature>
<dbReference type="FunFam" id="1.20.5.320:FF:000002">
    <property type="entry name" value="6-phosphogluconate dehydrogenase, decarboxylating"/>
    <property type="match status" value="1"/>
</dbReference>
<dbReference type="GO" id="GO:0019521">
    <property type="term" value="P:D-gluconate metabolic process"/>
    <property type="evidence" value="ECO:0007669"/>
    <property type="project" value="UniProtKB-KW"/>
</dbReference>
<dbReference type="FunFam" id="1.10.1040.10:FF:000002">
    <property type="entry name" value="6-phosphogluconate dehydrogenase, decarboxylating"/>
    <property type="match status" value="1"/>
</dbReference>
<dbReference type="InterPro" id="IPR006183">
    <property type="entry name" value="Pgluconate_DH"/>
</dbReference>
<feature type="binding site" description="in other chain" evidence="14">
    <location>
        <begin position="186"/>
        <end position="187"/>
    </location>
    <ligand>
        <name>substrate</name>
        <note>ligand shared between dimeric partners</note>
    </ligand>
</feature>
<comment type="catalytic activity">
    <reaction evidence="11 12 16">
        <text>6-phospho-D-gluconate + NADP(+) = D-ribulose 5-phosphate + CO2 + NADPH</text>
        <dbReference type="Rhea" id="RHEA:10116"/>
        <dbReference type="ChEBI" id="CHEBI:16526"/>
        <dbReference type="ChEBI" id="CHEBI:57783"/>
        <dbReference type="ChEBI" id="CHEBI:58121"/>
        <dbReference type="ChEBI" id="CHEBI:58349"/>
        <dbReference type="ChEBI" id="CHEBI:58759"/>
        <dbReference type="EC" id="1.1.1.44"/>
    </reaction>
</comment>
<dbReference type="SUPFAM" id="SSF51735">
    <property type="entry name" value="NAD(P)-binding Rossmann-fold domains"/>
    <property type="match status" value="1"/>
</dbReference>
<dbReference type="Gene3D" id="3.40.50.720">
    <property type="entry name" value="NAD(P)-binding Rossmann-like Domain"/>
    <property type="match status" value="1"/>
</dbReference>
<dbReference type="InterPro" id="IPR008927">
    <property type="entry name" value="6-PGluconate_DH-like_C_sf"/>
</dbReference>
<evidence type="ECO:0000256" key="6">
    <source>
        <dbReference type="ARBA" id="ARBA00018193"/>
    </source>
</evidence>
<dbReference type="PIRSF" id="PIRSF000109">
    <property type="entry name" value="6PGD"/>
    <property type="match status" value="1"/>
</dbReference>
<dbReference type="Proteomes" id="UP000094808">
    <property type="component" value="Unassembled WGS sequence"/>
</dbReference>
<comment type="pathway">
    <text evidence="2 12 16">Carbohydrate degradation; pentose phosphate pathway; D-ribulose 5-phosphate from D-glucose 6-phosphate (oxidative stage): step 3/3.</text>
</comment>
<evidence type="ECO:0000256" key="14">
    <source>
        <dbReference type="PIRSR" id="PIRSR000109-2"/>
    </source>
</evidence>
<dbReference type="FunFam" id="3.40.50.720:FF:000007">
    <property type="entry name" value="6-phosphogluconate dehydrogenase, decarboxylating"/>
    <property type="match status" value="1"/>
</dbReference>
<dbReference type="GO" id="GO:0050661">
    <property type="term" value="F:NADP binding"/>
    <property type="evidence" value="ECO:0007669"/>
    <property type="project" value="InterPro"/>
</dbReference>
<feature type="binding site" evidence="15">
    <location>
        <begin position="74"/>
        <end position="76"/>
    </location>
    <ligand>
        <name>NADP(+)</name>
        <dbReference type="ChEBI" id="CHEBI:58349"/>
    </ligand>
</feature>
<feature type="binding site" evidence="15">
    <location>
        <position position="102"/>
    </location>
    <ligand>
        <name>NADP(+)</name>
        <dbReference type="ChEBI" id="CHEBI:58349"/>
    </ligand>
</feature>
<evidence type="ECO:0000256" key="7">
    <source>
        <dbReference type="ARBA" id="ARBA00022857"/>
    </source>
</evidence>
<keyword evidence="19" id="KW-1185">Reference proteome</keyword>
<dbReference type="EMBL" id="AJYS02000075">
    <property type="protein sequence ID" value="OEE39911.1"/>
    <property type="molecule type" value="Genomic_DNA"/>
</dbReference>
<organism evidence="18 19">
    <name type="scientific">Vibrio ordalii FS-238</name>
    <dbReference type="NCBI Taxonomy" id="617133"/>
    <lineage>
        <taxon>Bacteria</taxon>
        <taxon>Pseudomonadati</taxon>
        <taxon>Pseudomonadota</taxon>
        <taxon>Gammaproteobacteria</taxon>
        <taxon>Vibrionales</taxon>
        <taxon>Vibrionaceae</taxon>
        <taxon>Vibrio</taxon>
    </lineage>
</organism>
<gene>
    <name evidence="18" type="ORF">A1QS_14685</name>
</gene>
<evidence type="ECO:0000256" key="16">
    <source>
        <dbReference type="RuleBase" id="RU000485"/>
    </source>
</evidence>
<dbReference type="RefSeq" id="WP_017044907.1">
    <property type="nucleotide sequence ID" value="NZ_AJYS02000075.1"/>
</dbReference>
<evidence type="ECO:0000313" key="18">
    <source>
        <dbReference type="EMBL" id="OEE39911.1"/>
    </source>
</evidence>
<feature type="binding site" description="in other chain" evidence="14">
    <location>
        <position position="287"/>
    </location>
    <ligand>
        <name>substrate</name>
        <note>ligand shared between dimeric partners</note>
    </ligand>
</feature>
<keyword evidence="8 12" id="KW-0560">Oxidoreductase</keyword>